<sequence>MRRGMLARLARLDGSKRPKAIVLATLPGGDDDHAESDGFRLPTPEEWERKFCKPDHEGEATAAMVRGRGQK</sequence>
<evidence type="ECO:0000313" key="1">
    <source>
        <dbReference type="EMBL" id="CAJ0854602.1"/>
    </source>
</evidence>
<protein>
    <submittedName>
        <fullName evidence="1">Uncharacterized protein</fullName>
    </submittedName>
</protein>
<name>A0AA48LXK6_9ZZZZ</name>
<organism evidence="1">
    <name type="scientific">freshwater sediment metagenome</name>
    <dbReference type="NCBI Taxonomy" id="556182"/>
    <lineage>
        <taxon>unclassified sequences</taxon>
        <taxon>metagenomes</taxon>
        <taxon>ecological metagenomes</taxon>
    </lineage>
</organism>
<accession>A0AA48LXK6</accession>
<dbReference type="EMBL" id="OY288114">
    <property type="protein sequence ID" value="CAJ0854602.1"/>
    <property type="molecule type" value="Genomic_DNA"/>
</dbReference>
<gene>
    <name evidence="1" type="ORF">AMST5_00756</name>
</gene>
<reference evidence="1" key="1">
    <citation type="submission" date="2023-07" db="EMBL/GenBank/DDBJ databases">
        <authorList>
            <person name="Pelsma A.J. K."/>
        </authorList>
    </citation>
    <scope>NUCLEOTIDE SEQUENCE</scope>
</reference>
<dbReference type="AlphaFoldDB" id="A0AA48LXK6"/>
<proteinExistence type="predicted"/>